<organism evidence="2 3">
    <name type="scientific">Kingdonia uniflora</name>
    <dbReference type="NCBI Taxonomy" id="39325"/>
    <lineage>
        <taxon>Eukaryota</taxon>
        <taxon>Viridiplantae</taxon>
        <taxon>Streptophyta</taxon>
        <taxon>Embryophyta</taxon>
        <taxon>Tracheophyta</taxon>
        <taxon>Spermatophyta</taxon>
        <taxon>Magnoliopsida</taxon>
        <taxon>Ranunculales</taxon>
        <taxon>Circaeasteraceae</taxon>
        <taxon>Kingdonia</taxon>
    </lineage>
</organism>
<feature type="domain" description="DUF676" evidence="1">
    <location>
        <begin position="83"/>
        <end position="322"/>
    </location>
</feature>
<dbReference type="Gene3D" id="3.40.50.1820">
    <property type="entry name" value="alpha/beta hydrolase"/>
    <property type="match status" value="1"/>
</dbReference>
<dbReference type="SUPFAM" id="SSF53474">
    <property type="entry name" value="alpha/beta-Hydrolases"/>
    <property type="match status" value="1"/>
</dbReference>
<keyword evidence="3" id="KW-1185">Reference proteome</keyword>
<evidence type="ECO:0000259" key="1">
    <source>
        <dbReference type="Pfam" id="PF05057"/>
    </source>
</evidence>
<dbReference type="PANTHER" id="PTHR12482:SF11">
    <property type="entry name" value="LIPASE YOR059C ISOFORM X1"/>
    <property type="match status" value="1"/>
</dbReference>
<comment type="caution">
    <text evidence="2">The sequence shown here is derived from an EMBL/GenBank/DDBJ whole genome shotgun (WGS) entry which is preliminary data.</text>
</comment>
<evidence type="ECO:0000313" key="2">
    <source>
        <dbReference type="EMBL" id="KAF6176059.1"/>
    </source>
</evidence>
<dbReference type="Proteomes" id="UP000541444">
    <property type="component" value="Unassembled WGS sequence"/>
</dbReference>
<name>A0A7J7P9H8_9MAGN</name>
<reference evidence="2 3" key="1">
    <citation type="journal article" date="2020" name="IScience">
        <title>Genome Sequencing of the Endangered Kingdonia uniflora (Circaeasteraceae, Ranunculales) Reveals Potential Mechanisms of Evolutionary Specialization.</title>
        <authorList>
            <person name="Sun Y."/>
            <person name="Deng T."/>
            <person name="Zhang A."/>
            <person name="Moore M.J."/>
            <person name="Landis J.B."/>
            <person name="Lin N."/>
            <person name="Zhang H."/>
            <person name="Zhang X."/>
            <person name="Huang J."/>
            <person name="Zhang X."/>
            <person name="Sun H."/>
            <person name="Wang H."/>
        </authorList>
    </citation>
    <scope>NUCLEOTIDE SEQUENCE [LARGE SCALE GENOMIC DNA]</scope>
    <source>
        <strain evidence="2">TB1705</strain>
        <tissue evidence="2">Leaf</tissue>
    </source>
</reference>
<evidence type="ECO:0000313" key="3">
    <source>
        <dbReference type="Proteomes" id="UP000541444"/>
    </source>
</evidence>
<dbReference type="InterPro" id="IPR029058">
    <property type="entry name" value="AB_hydrolase_fold"/>
</dbReference>
<dbReference type="AlphaFoldDB" id="A0A7J7P9H8"/>
<gene>
    <name evidence="2" type="ORF">GIB67_000153</name>
</gene>
<dbReference type="InterPro" id="IPR007751">
    <property type="entry name" value="DUF676_lipase-like"/>
</dbReference>
<dbReference type="OrthoDB" id="273452at2759"/>
<dbReference type="Pfam" id="PF05057">
    <property type="entry name" value="DUF676"/>
    <property type="match status" value="1"/>
</dbReference>
<sequence length="430" mass="46916">MATTPSPLPLIYARYYTNNNNSSKLTNARSFSSSTSPSSSSSPCYFAGLNAICRNSCFKVEAMGSTQGNVVTPKGFKKLKDGPDHLLVLVHGILASGEVDRFSSAGWSRKKHYSQSLVMKHLSPIPPVVLSQSELVPLSSSCNTYTKTFSGIDGAGRRLAEEVKQVVQQTESLKRISFLAHSLGGLFARHAIAVLYSSNALITGQVGDFPSHKIESSANSSTSGTIAGLKPINFITLATPHLGVRGRKQLPFLLGVPILEKLALPIAPILVGRTGRQLFLMDDRPSKPPLLLRMASDCEDGQFISALGVFRFRTLYANVSYDLSSKGPHFPSKAVKAKEAAQNSSDIQKTVEYHEIMEEEMIRGLQRVGWKKVDVSFHSALWPFFAHNNIHVKNEWFHNAGTGVIAHVADSLKSTSLPPISSLQVYSRFL</sequence>
<dbReference type="PANTHER" id="PTHR12482">
    <property type="entry name" value="LIPASE ROG1-RELATED-RELATED"/>
    <property type="match status" value="1"/>
</dbReference>
<proteinExistence type="predicted"/>
<accession>A0A7J7P9H8</accession>
<dbReference type="EMBL" id="JACGCM010000121">
    <property type="protein sequence ID" value="KAF6176059.1"/>
    <property type="molecule type" value="Genomic_DNA"/>
</dbReference>
<protein>
    <recommendedName>
        <fullName evidence="1">DUF676 domain-containing protein</fullName>
    </recommendedName>
</protein>
<dbReference type="InterPro" id="IPR044294">
    <property type="entry name" value="Lipase-like"/>
</dbReference>